<sequence length="196" mass="22166">MSKLKQQLKGMKKVVEKVIHCDVIRTNIPAGMAITGPPLGPTLGQRQINIAAFCKDFNERTKDIKEGIPLPSRIRINADRTYELVIHKPPTVFYLKQAAGIQRASMGGTEIAGKVTLKHIYEIAKIKQTDPFLRFESLEHICKLVIKTARSAGIEVVRELDADEYGEFLEERKVIVEEQKKELQEKREAKMLRASA</sequence>
<comment type="subcellular location">
    <subcellularLocation>
        <location evidence="1">Mitochondrion</location>
    </subcellularLocation>
</comment>
<evidence type="ECO:0000256" key="1">
    <source>
        <dbReference type="ARBA" id="ARBA00004173"/>
    </source>
</evidence>
<keyword evidence="5" id="KW-0496">Mitochondrion</keyword>
<gene>
    <name evidence="14" type="ORF">AFUS01_LOCUS45497</name>
</gene>
<evidence type="ECO:0000256" key="4">
    <source>
        <dbReference type="ARBA" id="ARBA00022980"/>
    </source>
</evidence>
<dbReference type="OrthoDB" id="1091498at2759"/>
<dbReference type="InterPro" id="IPR020784">
    <property type="entry name" value="Ribosomal_uL11_N"/>
</dbReference>
<evidence type="ECO:0000313" key="14">
    <source>
        <dbReference type="EMBL" id="CAG7836233.1"/>
    </source>
</evidence>
<comment type="caution">
    <text evidence="14">The sequence shown here is derived from an EMBL/GenBank/DDBJ whole genome shotgun (WGS) entry which is preliminary data.</text>
</comment>
<comment type="subunit">
    <text evidence="7">Component of the mitochondrial ribosome large subunit (39S) which comprises a 16S rRNA and about 50 distinct proteins.</text>
</comment>
<organism evidence="14 15">
    <name type="scientific">Allacma fusca</name>
    <dbReference type="NCBI Taxonomy" id="39272"/>
    <lineage>
        <taxon>Eukaryota</taxon>
        <taxon>Metazoa</taxon>
        <taxon>Ecdysozoa</taxon>
        <taxon>Arthropoda</taxon>
        <taxon>Hexapoda</taxon>
        <taxon>Collembola</taxon>
        <taxon>Symphypleona</taxon>
        <taxon>Sminthuridae</taxon>
        <taxon>Allacma</taxon>
    </lineage>
</organism>
<dbReference type="Proteomes" id="UP000708208">
    <property type="component" value="Unassembled WGS sequence"/>
</dbReference>
<reference evidence="14" key="1">
    <citation type="submission" date="2021-06" db="EMBL/GenBank/DDBJ databases">
        <authorList>
            <person name="Hodson N. C."/>
            <person name="Mongue J. A."/>
            <person name="Jaron S. K."/>
        </authorList>
    </citation>
    <scope>NUCLEOTIDE SEQUENCE</scope>
</reference>
<dbReference type="EMBL" id="CAJVCH010570938">
    <property type="protein sequence ID" value="CAG7836233.1"/>
    <property type="molecule type" value="Genomic_DNA"/>
</dbReference>
<dbReference type="Pfam" id="PF03946">
    <property type="entry name" value="Ribosomal_L11_N"/>
    <property type="match status" value="1"/>
</dbReference>
<evidence type="ECO:0000256" key="5">
    <source>
        <dbReference type="ARBA" id="ARBA00023128"/>
    </source>
</evidence>
<evidence type="ECO:0000256" key="11">
    <source>
        <dbReference type="SAM" id="Coils"/>
    </source>
</evidence>
<proteinExistence type="inferred from homology"/>
<evidence type="ECO:0000313" key="15">
    <source>
        <dbReference type="Proteomes" id="UP000708208"/>
    </source>
</evidence>
<dbReference type="Pfam" id="PF00298">
    <property type="entry name" value="Ribosomal_L11"/>
    <property type="match status" value="1"/>
</dbReference>
<evidence type="ECO:0000256" key="10">
    <source>
        <dbReference type="RuleBase" id="RU003978"/>
    </source>
</evidence>
<evidence type="ECO:0000259" key="12">
    <source>
        <dbReference type="Pfam" id="PF00298"/>
    </source>
</evidence>
<dbReference type="AlphaFoldDB" id="A0A8J2PM88"/>
<dbReference type="HAMAP" id="MF_00736">
    <property type="entry name" value="Ribosomal_uL11"/>
    <property type="match status" value="1"/>
</dbReference>
<keyword evidence="6 10" id="KW-0687">Ribonucleoprotein</keyword>
<keyword evidence="3" id="KW-0809">Transit peptide</keyword>
<evidence type="ECO:0000256" key="8">
    <source>
        <dbReference type="ARBA" id="ARBA00040104"/>
    </source>
</evidence>
<dbReference type="FunFam" id="1.10.10.250:FF:000003">
    <property type="entry name" value="Mitochondrial ribosomal protein L11"/>
    <property type="match status" value="1"/>
</dbReference>
<evidence type="ECO:0000256" key="9">
    <source>
        <dbReference type="ARBA" id="ARBA00041455"/>
    </source>
</evidence>
<keyword evidence="15" id="KW-1185">Reference proteome</keyword>
<protein>
    <recommendedName>
        <fullName evidence="8">Large ribosomal subunit protein uL11m</fullName>
    </recommendedName>
    <alternativeName>
        <fullName evidence="9">39S ribosomal protein L11, mitochondrial</fullName>
    </alternativeName>
</protein>
<keyword evidence="11" id="KW-0175">Coiled coil</keyword>
<dbReference type="GO" id="GO:0070180">
    <property type="term" value="F:large ribosomal subunit rRNA binding"/>
    <property type="evidence" value="ECO:0007669"/>
    <property type="project" value="TreeGrafter"/>
</dbReference>
<evidence type="ECO:0000256" key="7">
    <source>
        <dbReference type="ARBA" id="ARBA00038782"/>
    </source>
</evidence>
<dbReference type="GO" id="GO:0006412">
    <property type="term" value="P:translation"/>
    <property type="evidence" value="ECO:0007669"/>
    <property type="project" value="InterPro"/>
</dbReference>
<dbReference type="GO" id="GO:0005762">
    <property type="term" value="C:mitochondrial large ribosomal subunit"/>
    <property type="evidence" value="ECO:0007669"/>
    <property type="project" value="TreeGrafter"/>
</dbReference>
<dbReference type="PANTHER" id="PTHR11661">
    <property type="entry name" value="60S RIBOSOMAL PROTEIN L12"/>
    <property type="match status" value="1"/>
</dbReference>
<evidence type="ECO:0000256" key="3">
    <source>
        <dbReference type="ARBA" id="ARBA00022946"/>
    </source>
</evidence>
<dbReference type="GO" id="GO:0003735">
    <property type="term" value="F:structural constituent of ribosome"/>
    <property type="evidence" value="ECO:0007669"/>
    <property type="project" value="InterPro"/>
</dbReference>
<dbReference type="InterPro" id="IPR000911">
    <property type="entry name" value="Ribosomal_uL11"/>
</dbReference>
<feature type="domain" description="Large ribosomal subunit protein uL11 N-terminal" evidence="13">
    <location>
        <begin position="24"/>
        <end position="82"/>
    </location>
</feature>
<evidence type="ECO:0000259" key="13">
    <source>
        <dbReference type="Pfam" id="PF03946"/>
    </source>
</evidence>
<feature type="coiled-coil region" evidence="11">
    <location>
        <begin position="166"/>
        <end position="193"/>
    </location>
</feature>
<dbReference type="CDD" id="cd00349">
    <property type="entry name" value="Ribosomal_L11"/>
    <property type="match status" value="1"/>
</dbReference>
<name>A0A8J2PM88_9HEXA</name>
<dbReference type="InterPro" id="IPR020783">
    <property type="entry name" value="Ribosomal_uL11_C"/>
</dbReference>
<evidence type="ECO:0000256" key="6">
    <source>
        <dbReference type="ARBA" id="ARBA00023274"/>
    </source>
</evidence>
<feature type="domain" description="Large ribosomal subunit protein uL11 C-terminal" evidence="12">
    <location>
        <begin position="88"/>
        <end position="156"/>
    </location>
</feature>
<dbReference type="SMART" id="SM00649">
    <property type="entry name" value="RL11"/>
    <property type="match status" value="1"/>
</dbReference>
<keyword evidence="4 10" id="KW-0689">Ribosomal protein</keyword>
<dbReference type="FunFam" id="3.30.1550.10:FF:000003">
    <property type="entry name" value="39S ribosomal protein L11, mitochondrial"/>
    <property type="match status" value="1"/>
</dbReference>
<comment type="similarity">
    <text evidence="2 10">Belongs to the universal ribosomal protein uL11 family.</text>
</comment>
<evidence type="ECO:0000256" key="2">
    <source>
        <dbReference type="ARBA" id="ARBA00010537"/>
    </source>
</evidence>
<accession>A0A8J2PM88</accession>
<dbReference type="PANTHER" id="PTHR11661:SF1">
    <property type="entry name" value="LARGE RIBOSOMAL SUBUNIT PROTEIN UL11M"/>
    <property type="match status" value="1"/>
</dbReference>